<keyword evidence="1" id="KW-0472">Membrane</keyword>
<comment type="caution">
    <text evidence="2">The sequence shown here is derived from an EMBL/GenBank/DDBJ whole genome shotgun (WGS) entry which is preliminary data.</text>
</comment>
<dbReference type="RefSeq" id="WP_244641891.1">
    <property type="nucleotide sequence ID" value="NZ_BMGG01000003.1"/>
</dbReference>
<reference evidence="2" key="2">
    <citation type="submission" date="2020-09" db="EMBL/GenBank/DDBJ databases">
        <authorList>
            <person name="Sun Q."/>
            <person name="Zhou Y."/>
        </authorList>
    </citation>
    <scope>NUCLEOTIDE SEQUENCE</scope>
    <source>
        <strain evidence="2">CGMCC 1.12919</strain>
    </source>
</reference>
<dbReference type="AlphaFoldDB" id="A0A916U5B6"/>
<dbReference type="EMBL" id="BMGG01000003">
    <property type="protein sequence ID" value="GGC60521.1"/>
    <property type="molecule type" value="Genomic_DNA"/>
</dbReference>
<evidence type="ECO:0000256" key="1">
    <source>
        <dbReference type="SAM" id="Phobius"/>
    </source>
</evidence>
<sequence length="284" mass="30020">MRIVYPTQRPDGPLFGIGRRSGRALQRLTVVEPFSGFALWSPRLAWFGGVVTAIGVALLRFGKVETSAGFAVIGAGLFLVLAAIALAVAAFVAIWAEGQRGAGSAVWGFVLALLILAWPAMLGIKAVTLPQLNDVTTDIDSPPEFSRSRVALAARGGFIPPELAPERRAAQAAAYPLVAPLYLDVAPGQAYETVRSAAEGLGWQIVEGQKPGGRMGQGRLEAIAHTPLLNLPEDVTVRIRATADGTRIDVRSVSRFGAHDLGTNADRVQTFLDAVSEEVAEDAS</sequence>
<keyword evidence="1" id="KW-0812">Transmembrane</keyword>
<evidence type="ECO:0008006" key="4">
    <source>
        <dbReference type="Google" id="ProtNLM"/>
    </source>
</evidence>
<organism evidence="2 3">
    <name type="scientific">Chelatococcus reniformis</name>
    <dbReference type="NCBI Taxonomy" id="1494448"/>
    <lineage>
        <taxon>Bacteria</taxon>
        <taxon>Pseudomonadati</taxon>
        <taxon>Pseudomonadota</taxon>
        <taxon>Alphaproteobacteria</taxon>
        <taxon>Hyphomicrobiales</taxon>
        <taxon>Chelatococcaceae</taxon>
        <taxon>Chelatococcus</taxon>
    </lineage>
</organism>
<dbReference type="Proteomes" id="UP000637002">
    <property type="component" value="Unassembled WGS sequence"/>
</dbReference>
<feature type="transmembrane region" description="Helical" evidence="1">
    <location>
        <begin position="44"/>
        <end position="61"/>
    </location>
</feature>
<accession>A0A916U5B6</accession>
<keyword evidence="1" id="KW-1133">Transmembrane helix</keyword>
<feature type="transmembrane region" description="Helical" evidence="1">
    <location>
        <begin position="102"/>
        <end position="124"/>
    </location>
</feature>
<name>A0A916U5B6_9HYPH</name>
<reference evidence="2" key="1">
    <citation type="journal article" date="2014" name="Int. J. Syst. Evol. Microbiol.">
        <title>Complete genome sequence of Corynebacterium casei LMG S-19264T (=DSM 44701T), isolated from a smear-ripened cheese.</title>
        <authorList>
            <consortium name="US DOE Joint Genome Institute (JGI-PGF)"/>
            <person name="Walter F."/>
            <person name="Albersmeier A."/>
            <person name="Kalinowski J."/>
            <person name="Ruckert C."/>
        </authorList>
    </citation>
    <scope>NUCLEOTIDE SEQUENCE</scope>
    <source>
        <strain evidence="2">CGMCC 1.12919</strain>
    </source>
</reference>
<protein>
    <recommendedName>
        <fullName evidence="4">DUF1499 domain-containing protein</fullName>
    </recommendedName>
</protein>
<gene>
    <name evidence="2" type="ORF">GCM10010994_18960</name>
</gene>
<keyword evidence="3" id="KW-1185">Reference proteome</keyword>
<feature type="transmembrane region" description="Helical" evidence="1">
    <location>
        <begin position="68"/>
        <end position="96"/>
    </location>
</feature>
<dbReference type="Pfam" id="PF07386">
    <property type="entry name" value="DUF1499"/>
    <property type="match status" value="1"/>
</dbReference>
<proteinExistence type="predicted"/>
<evidence type="ECO:0000313" key="3">
    <source>
        <dbReference type="Proteomes" id="UP000637002"/>
    </source>
</evidence>
<evidence type="ECO:0000313" key="2">
    <source>
        <dbReference type="EMBL" id="GGC60521.1"/>
    </source>
</evidence>
<dbReference type="InterPro" id="IPR010865">
    <property type="entry name" value="DUF1499"/>
</dbReference>